<feature type="transmembrane region" description="Helical" evidence="3">
    <location>
        <begin position="36"/>
        <end position="57"/>
    </location>
</feature>
<keyword evidence="3" id="KW-1133">Transmembrane helix</keyword>
<gene>
    <name evidence="5" type="primary">Atp1a3_1</name>
    <name evidence="5" type="ORF">DASBRO_R05992</name>
</gene>
<evidence type="ECO:0000256" key="2">
    <source>
        <dbReference type="SAM" id="MobiDB-lite"/>
    </source>
</evidence>
<feature type="non-terminal residue" evidence="5">
    <location>
        <position position="1"/>
    </location>
</feature>
<evidence type="ECO:0000313" key="5">
    <source>
        <dbReference type="EMBL" id="NWV78332.1"/>
    </source>
</evidence>
<accession>A0A7K6HTC8</accession>
<dbReference type="SUPFAM" id="SSF81665">
    <property type="entry name" value="Calcium ATPase, transmembrane domain M"/>
    <property type="match status" value="1"/>
</dbReference>
<organism evidence="5 6">
    <name type="scientific">Dasyornis broadbenti</name>
    <name type="common">rufous bristle-bird</name>
    <dbReference type="NCBI Taxonomy" id="243059"/>
    <lineage>
        <taxon>Eukaryota</taxon>
        <taxon>Metazoa</taxon>
        <taxon>Chordata</taxon>
        <taxon>Craniata</taxon>
        <taxon>Vertebrata</taxon>
        <taxon>Euteleostomi</taxon>
        <taxon>Archelosauria</taxon>
        <taxon>Archosauria</taxon>
        <taxon>Dinosauria</taxon>
        <taxon>Saurischia</taxon>
        <taxon>Theropoda</taxon>
        <taxon>Coelurosauria</taxon>
        <taxon>Aves</taxon>
        <taxon>Neognathae</taxon>
        <taxon>Neoaves</taxon>
        <taxon>Telluraves</taxon>
        <taxon>Australaves</taxon>
        <taxon>Passeriformes</taxon>
        <taxon>Meliphagoidea</taxon>
        <taxon>Dasyornithidae</taxon>
        <taxon>Dasyornis</taxon>
    </lineage>
</organism>
<dbReference type="SUPFAM" id="SSF81653">
    <property type="entry name" value="Calcium ATPase, transduction domain A"/>
    <property type="match status" value="1"/>
</dbReference>
<dbReference type="Gene3D" id="2.70.150.10">
    <property type="entry name" value="Calcium-transporting ATPase, cytoplasmic transduction domain A"/>
    <property type="match status" value="1"/>
</dbReference>
<dbReference type="GO" id="GO:0006883">
    <property type="term" value="P:intracellular sodium ion homeostasis"/>
    <property type="evidence" value="ECO:0007669"/>
    <property type="project" value="TreeGrafter"/>
</dbReference>
<dbReference type="GO" id="GO:0005391">
    <property type="term" value="F:P-type sodium:potassium-exchanging transporter activity"/>
    <property type="evidence" value="ECO:0007669"/>
    <property type="project" value="TreeGrafter"/>
</dbReference>
<dbReference type="Pfam" id="PF00690">
    <property type="entry name" value="Cation_ATPase_N"/>
    <property type="match status" value="1"/>
</dbReference>
<evidence type="ECO:0000259" key="4">
    <source>
        <dbReference type="SMART" id="SM00831"/>
    </source>
</evidence>
<feature type="region of interest" description="Disordered" evidence="2">
    <location>
        <begin position="62"/>
        <end position="89"/>
    </location>
</feature>
<sequence>QGLTHSKAQEILARDGPNALTPPPTTPEWVKFCRQLFGGFSILLWIGAILCFLAYGIQAGTEDEPSNDNVRAAGKPGRSPAPPDPAKFPGFPEFQQALVIREGEKMQVNAEEVVVGDLVEVKGGDRVPADLRIISAHGCK</sequence>
<evidence type="ECO:0000256" key="1">
    <source>
        <dbReference type="ARBA" id="ARBA00022842"/>
    </source>
</evidence>
<dbReference type="Gene3D" id="1.20.1110.10">
    <property type="entry name" value="Calcium-transporting ATPase, transmembrane domain"/>
    <property type="match status" value="1"/>
</dbReference>
<dbReference type="Proteomes" id="UP000521322">
    <property type="component" value="Unassembled WGS sequence"/>
</dbReference>
<dbReference type="GO" id="GO:0005886">
    <property type="term" value="C:plasma membrane"/>
    <property type="evidence" value="ECO:0007669"/>
    <property type="project" value="TreeGrafter"/>
</dbReference>
<dbReference type="AlphaFoldDB" id="A0A7K6HTC8"/>
<dbReference type="EMBL" id="VZRN01002618">
    <property type="protein sequence ID" value="NWV78332.1"/>
    <property type="molecule type" value="Genomic_DNA"/>
</dbReference>
<dbReference type="SMART" id="SM00831">
    <property type="entry name" value="Cation_ATPase_N"/>
    <property type="match status" value="1"/>
</dbReference>
<evidence type="ECO:0000313" key="6">
    <source>
        <dbReference type="Proteomes" id="UP000521322"/>
    </source>
</evidence>
<dbReference type="GO" id="GO:1902600">
    <property type="term" value="P:proton transmembrane transport"/>
    <property type="evidence" value="ECO:0007669"/>
    <property type="project" value="TreeGrafter"/>
</dbReference>
<dbReference type="GO" id="GO:1990573">
    <property type="term" value="P:potassium ion import across plasma membrane"/>
    <property type="evidence" value="ECO:0007669"/>
    <property type="project" value="TreeGrafter"/>
</dbReference>
<dbReference type="FunFam" id="1.20.1110.10:FF:000163">
    <property type="match status" value="1"/>
</dbReference>
<feature type="non-terminal residue" evidence="5">
    <location>
        <position position="140"/>
    </location>
</feature>
<keyword evidence="3" id="KW-0472">Membrane</keyword>
<keyword evidence="3" id="KW-0812">Transmembrane</keyword>
<comment type="caution">
    <text evidence="5">The sequence shown here is derived from an EMBL/GenBank/DDBJ whole genome shotgun (WGS) entry which is preliminary data.</text>
</comment>
<feature type="domain" description="Cation-transporting P-type ATPase N-terminal" evidence="4">
    <location>
        <begin position="1"/>
        <end position="56"/>
    </location>
</feature>
<keyword evidence="6" id="KW-1185">Reference proteome</keyword>
<dbReference type="PANTHER" id="PTHR43294">
    <property type="entry name" value="SODIUM/POTASSIUM-TRANSPORTING ATPASE SUBUNIT ALPHA"/>
    <property type="match status" value="1"/>
</dbReference>
<dbReference type="InterPro" id="IPR008250">
    <property type="entry name" value="ATPase_P-typ_transduc_dom_A_sf"/>
</dbReference>
<dbReference type="Pfam" id="PF00122">
    <property type="entry name" value="E1-E2_ATPase"/>
    <property type="match status" value="1"/>
</dbReference>
<evidence type="ECO:0000256" key="3">
    <source>
        <dbReference type="SAM" id="Phobius"/>
    </source>
</evidence>
<dbReference type="PANTHER" id="PTHR43294:SF15">
    <property type="entry name" value="SODIUM_POTASSIUM-TRANSPORTING ATPASE SUBUNIT ALPHA-3"/>
    <property type="match status" value="1"/>
</dbReference>
<dbReference type="InterPro" id="IPR050510">
    <property type="entry name" value="Cation_transp_ATPase_P-type"/>
</dbReference>
<dbReference type="InterPro" id="IPR059000">
    <property type="entry name" value="ATPase_P-type_domA"/>
</dbReference>
<name>A0A7K6HTC8_9PASS</name>
<proteinExistence type="predicted"/>
<protein>
    <submittedName>
        <fullName evidence="5">AT1A3 ATPase</fullName>
    </submittedName>
</protein>
<dbReference type="GO" id="GO:0030007">
    <property type="term" value="P:intracellular potassium ion homeostasis"/>
    <property type="evidence" value="ECO:0007669"/>
    <property type="project" value="TreeGrafter"/>
</dbReference>
<dbReference type="InterPro" id="IPR004014">
    <property type="entry name" value="ATPase_P-typ_cation-transptr_N"/>
</dbReference>
<keyword evidence="1" id="KW-0460">Magnesium</keyword>
<reference evidence="5 6" key="1">
    <citation type="submission" date="2019-09" db="EMBL/GenBank/DDBJ databases">
        <title>Bird 10,000 Genomes (B10K) Project - Family phase.</title>
        <authorList>
            <person name="Zhang G."/>
        </authorList>
    </citation>
    <scope>NUCLEOTIDE SEQUENCE [LARGE SCALE GENOMIC DNA]</scope>
    <source>
        <strain evidence="5">B10K-DU-029-49</strain>
        <tissue evidence="5">Liver</tissue>
    </source>
</reference>
<dbReference type="InterPro" id="IPR023298">
    <property type="entry name" value="ATPase_P-typ_TM_dom_sf"/>
</dbReference>
<dbReference type="GO" id="GO:0036376">
    <property type="term" value="P:sodium ion export across plasma membrane"/>
    <property type="evidence" value="ECO:0007669"/>
    <property type="project" value="TreeGrafter"/>
</dbReference>